<accession>A0A1M5SV28</accession>
<dbReference type="PROSITE" id="PS51257">
    <property type="entry name" value="PROKAR_LIPOPROTEIN"/>
    <property type="match status" value="1"/>
</dbReference>
<protein>
    <recommendedName>
        <fullName evidence="3">Lipoprotein</fullName>
    </recommendedName>
</protein>
<evidence type="ECO:0008006" key="3">
    <source>
        <dbReference type="Google" id="ProtNLM"/>
    </source>
</evidence>
<dbReference type="Proteomes" id="UP000184071">
    <property type="component" value="Unassembled WGS sequence"/>
</dbReference>
<reference evidence="2" key="1">
    <citation type="submission" date="2016-11" db="EMBL/GenBank/DDBJ databases">
        <authorList>
            <person name="Varghese N."/>
            <person name="Submissions S."/>
        </authorList>
    </citation>
    <scope>NUCLEOTIDE SEQUENCE [LARGE SCALE GENOMIC DNA]</scope>
    <source>
        <strain evidence="2">DSM 17963</strain>
    </source>
</reference>
<gene>
    <name evidence="1" type="ORF">SAMN05443663_107228</name>
</gene>
<dbReference type="AlphaFoldDB" id="A0A1M5SV28"/>
<evidence type="ECO:0000313" key="2">
    <source>
        <dbReference type="Proteomes" id="UP000184071"/>
    </source>
</evidence>
<name>A0A1M5SV28_9FLAO</name>
<dbReference type="STRING" id="370979.SAMN05443663_107228"/>
<dbReference type="RefSeq" id="WP_073417185.1">
    <property type="nucleotide sequence ID" value="NZ_FQWC01000007.1"/>
</dbReference>
<evidence type="ECO:0000313" key="1">
    <source>
        <dbReference type="EMBL" id="SHH42290.1"/>
    </source>
</evidence>
<proteinExistence type="predicted"/>
<dbReference type="OrthoDB" id="1372445at2"/>
<organism evidence="1 2">
    <name type="scientific">Flavobacterium defluvii</name>
    <dbReference type="NCBI Taxonomy" id="370979"/>
    <lineage>
        <taxon>Bacteria</taxon>
        <taxon>Pseudomonadati</taxon>
        <taxon>Bacteroidota</taxon>
        <taxon>Flavobacteriia</taxon>
        <taxon>Flavobacteriales</taxon>
        <taxon>Flavobacteriaceae</taxon>
        <taxon>Flavobacterium</taxon>
    </lineage>
</organism>
<dbReference type="EMBL" id="FQWC01000007">
    <property type="protein sequence ID" value="SHH42290.1"/>
    <property type="molecule type" value="Genomic_DNA"/>
</dbReference>
<keyword evidence="2" id="KW-1185">Reference proteome</keyword>
<sequence>MKKFLLLLIIFSLFGCKKFVVSFEQPTDKKLDNLKMEVLLDKKKVQEINLKAADGMPGYETVSLSVSDEGKHQLQVKVKDTIFNYEIKYPEEKYVLVTAHLKNNGKVHVGILKQAYKYRLIK</sequence>